<evidence type="ECO:0000313" key="2">
    <source>
        <dbReference type="EMBL" id="MBC6000731.1"/>
    </source>
</evidence>
<dbReference type="Proteomes" id="UP000640363">
    <property type="component" value="Unassembled WGS sequence"/>
</dbReference>
<organism evidence="2 3">
    <name type="scientific">Veillonella hominis</name>
    <dbReference type="NCBI Taxonomy" id="2764330"/>
    <lineage>
        <taxon>Bacteria</taxon>
        <taxon>Bacillati</taxon>
        <taxon>Bacillota</taxon>
        <taxon>Negativicutes</taxon>
        <taxon>Veillonellales</taxon>
        <taxon>Veillonellaceae</taxon>
        <taxon>Veillonella</taxon>
    </lineage>
</organism>
<accession>A0ABR7JV55</accession>
<sequence>MLRKSVIMLALATAFTINVSAVQIEVPAGQPPVPGADASIPANVYENYSHINEKAIQEAEAFSAKVQKTVEKPSIAIEKVFKEKSGLAQAVKMGEYSQSTVILLHEDKKNIRLSVPNISLRGDTIESKSSGSPLFVVRGFTSILMVGPPHGKEFSKRMHNEGVYTYPGLENASWKILKAKTHVMYTEFTPKNTNTTYGITYLGGGDVKEPYQDKIAEVVMSNYIIPSIESLSRLDKYSHVKHWDNFRYRIPKKAKLVSEVMEDNKYEVRTYEDAGIKIRVLRFQIDPNVVDKSLAKKQIFAFLNKYGDLEAPTQYATVWNNGLPGFLVDRYKSNGGSYLRHFTKDSEYYYSYRIDYDESKSSYKHKQLRDMVEYVDFDNVESLRKAPQWRISDSHKKKLDADPIFNPWYIEWIKILTQ</sequence>
<evidence type="ECO:0000313" key="3">
    <source>
        <dbReference type="Proteomes" id="UP000640363"/>
    </source>
</evidence>
<feature type="signal peptide" evidence="1">
    <location>
        <begin position="1"/>
        <end position="21"/>
    </location>
</feature>
<reference evidence="2 3" key="1">
    <citation type="submission" date="2020-08" db="EMBL/GenBank/DDBJ databases">
        <authorList>
            <person name="Liu C."/>
            <person name="Sun Q."/>
        </authorList>
    </citation>
    <scope>NUCLEOTIDE SEQUENCE [LARGE SCALE GENOMIC DNA]</scope>
    <source>
        <strain evidence="2 3">NSJ-78</strain>
    </source>
</reference>
<comment type="caution">
    <text evidence="2">The sequence shown here is derived from an EMBL/GenBank/DDBJ whole genome shotgun (WGS) entry which is preliminary data.</text>
</comment>
<dbReference type="RefSeq" id="WP_120055123.1">
    <property type="nucleotide sequence ID" value="NZ_JACRWI010000001.1"/>
</dbReference>
<keyword evidence="1" id="KW-0732">Signal</keyword>
<name>A0ABR7JV55_9FIRM</name>
<protein>
    <submittedName>
        <fullName evidence="2">Uncharacterized protein</fullName>
    </submittedName>
</protein>
<dbReference type="EMBL" id="JACRWI010000001">
    <property type="protein sequence ID" value="MBC6000731.1"/>
    <property type="molecule type" value="Genomic_DNA"/>
</dbReference>
<feature type="chain" id="PRO_5047366160" evidence="1">
    <location>
        <begin position="22"/>
        <end position="418"/>
    </location>
</feature>
<keyword evidence="3" id="KW-1185">Reference proteome</keyword>
<proteinExistence type="predicted"/>
<evidence type="ECO:0000256" key="1">
    <source>
        <dbReference type="SAM" id="SignalP"/>
    </source>
</evidence>
<gene>
    <name evidence="2" type="ORF">H8892_02025</name>
</gene>